<keyword evidence="10" id="KW-1185">Reference proteome</keyword>
<dbReference type="PANTHER" id="PTHR30353:SF0">
    <property type="entry name" value="TRANSMEMBRANE PROTEIN"/>
    <property type="match status" value="1"/>
</dbReference>
<dbReference type="HOGENOM" id="CLU_044208_6_0_0"/>
<feature type="domain" description="VTT" evidence="8">
    <location>
        <begin position="37"/>
        <end position="162"/>
    </location>
</feature>
<reference evidence="10" key="1">
    <citation type="submission" date="2012-03" db="EMBL/GenBank/DDBJ databases">
        <title>Complete sequence of chromosome of Deinococcus peraridilitoris DSM 19664.</title>
        <authorList>
            <person name="Lucas S."/>
            <person name="Copeland A."/>
            <person name="Lapidus A."/>
            <person name="Glavina del Rio T."/>
            <person name="Dalin E."/>
            <person name="Tice H."/>
            <person name="Bruce D."/>
            <person name="Goodwin L."/>
            <person name="Pitluck S."/>
            <person name="Peters L."/>
            <person name="Mikhailova N."/>
            <person name="Lu M."/>
            <person name="Kyrpides N."/>
            <person name="Mavromatis K."/>
            <person name="Ivanova N."/>
            <person name="Brettin T."/>
            <person name="Detter J.C."/>
            <person name="Han C."/>
            <person name="Larimer F."/>
            <person name="Land M."/>
            <person name="Hauser L."/>
            <person name="Markowitz V."/>
            <person name="Cheng J.-F."/>
            <person name="Hugenholtz P."/>
            <person name="Woyke T."/>
            <person name="Wu D."/>
            <person name="Pukall R."/>
            <person name="Steenblock K."/>
            <person name="Brambilla E."/>
            <person name="Klenk H.-P."/>
            <person name="Eisen J.A."/>
        </authorList>
    </citation>
    <scope>NUCLEOTIDE SEQUENCE [LARGE SCALE GENOMIC DNA]</scope>
    <source>
        <strain evidence="10">DSM 19664 / LMG 22246 / CIP 109416 / KR-200</strain>
    </source>
</reference>
<evidence type="ECO:0000256" key="2">
    <source>
        <dbReference type="ARBA" id="ARBA00010792"/>
    </source>
</evidence>
<keyword evidence="5 7" id="KW-1133">Transmembrane helix</keyword>
<evidence type="ECO:0000256" key="3">
    <source>
        <dbReference type="ARBA" id="ARBA00022475"/>
    </source>
</evidence>
<proteinExistence type="inferred from homology"/>
<comment type="subcellular location">
    <subcellularLocation>
        <location evidence="1 7">Cell membrane</location>
        <topology evidence="1 7">Multi-pass membrane protein</topology>
    </subcellularLocation>
</comment>
<organism evidence="9 10">
    <name type="scientific">Deinococcus peraridilitoris (strain DSM 19664 / LMG 22246 / CIP 109416 / KR-200)</name>
    <dbReference type="NCBI Taxonomy" id="937777"/>
    <lineage>
        <taxon>Bacteria</taxon>
        <taxon>Thermotogati</taxon>
        <taxon>Deinococcota</taxon>
        <taxon>Deinococci</taxon>
        <taxon>Deinococcales</taxon>
        <taxon>Deinococcaceae</taxon>
        <taxon>Deinococcus</taxon>
    </lineage>
</organism>
<dbReference type="OrthoDB" id="9813426at2"/>
<accession>K9ZWS7</accession>
<dbReference type="AlphaFoldDB" id="K9ZWS7"/>
<keyword evidence="4 7" id="KW-0812">Transmembrane</keyword>
<dbReference type="PATRIC" id="fig|937777.3.peg.447"/>
<evidence type="ECO:0000313" key="10">
    <source>
        <dbReference type="Proteomes" id="UP000010467"/>
    </source>
</evidence>
<feature type="transmembrane region" description="Helical" evidence="7">
    <location>
        <begin position="141"/>
        <end position="164"/>
    </location>
</feature>
<name>K9ZWS7_DEIPD</name>
<evidence type="ECO:0000256" key="4">
    <source>
        <dbReference type="ARBA" id="ARBA00022692"/>
    </source>
</evidence>
<dbReference type="GO" id="GO:0005886">
    <property type="term" value="C:plasma membrane"/>
    <property type="evidence" value="ECO:0007669"/>
    <property type="project" value="UniProtKB-SubCell"/>
</dbReference>
<feature type="transmembrane region" description="Helical" evidence="7">
    <location>
        <begin position="176"/>
        <end position="197"/>
    </location>
</feature>
<dbReference type="KEGG" id="dpd:Deipe_0439"/>
<evidence type="ECO:0000313" key="9">
    <source>
        <dbReference type="EMBL" id="AFZ66036.1"/>
    </source>
</evidence>
<protein>
    <submittedName>
        <fullName evidence="9">Putative membrane-associated protein</fullName>
    </submittedName>
</protein>
<dbReference type="PANTHER" id="PTHR30353">
    <property type="entry name" value="INNER MEMBRANE PROTEIN DEDA-RELATED"/>
    <property type="match status" value="1"/>
</dbReference>
<dbReference type="eggNOG" id="COG0586">
    <property type="taxonomic scope" value="Bacteria"/>
</dbReference>
<dbReference type="Proteomes" id="UP000010467">
    <property type="component" value="Chromosome"/>
</dbReference>
<dbReference type="InterPro" id="IPR032816">
    <property type="entry name" value="VTT_dom"/>
</dbReference>
<evidence type="ECO:0000256" key="1">
    <source>
        <dbReference type="ARBA" id="ARBA00004651"/>
    </source>
</evidence>
<evidence type="ECO:0000259" key="8">
    <source>
        <dbReference type="Pfam" id="PF09335"/>
    </source>
</evidence>
<keyword evidence="3 7" id="KW-1003">Cell membrane</keyword>
<evidence type="ECO:0000256" key="7">
    <source>
        <dbReference type="RuleBase" id="RU367016"/>
    </source>
</evidence>
<comment type="similarity">
    <text evidence="2 7">Belongs to the DedA family.</text>
</comment>
<sequence>MNFGEYIDPSYLIKTFSYVGLFGIVFAETGLLIGFFLPGDTLLLTAGIFAARGDVTLFGVILSCFLGAVIGNSVGYYIGHRFGPAVFSRQDSRIFKPEYVEKTRGYFERYGALTLIISRFVPIVRTFVPTMAGAGRMDFRLFTLYNVIGALIWCTTVPAAGYYLGRLFPPEVLDKYILAIILGVIVVSGLSVAVELLRRRVKAS</sequence>
<feature type="transmembrane region" description="Helical" evidence="7">
    <location>
        <begin position="57"/>
        <end position="79"/>
    </location>
</feature>
<keyword evidence="6 7" id="KW-0472">Membrane</keyword>
<evidence type="ECO:0000256" key="5">
    <source>
        <dbReference type="ARBA" id="ARBA00022989"/>
    </source>
</evidence>
<gene>
    <name evidence="9" type="ordered locus">Deipe_0439</name>
</gene>
<evidence type="ECO:0000256" key="6">
    <source>
        <dbReference type="ARBA" id="ARBA00023136"/>
    </source>
</evidence>
<dbReference type="Pfam" id="PF09335">
    <property type="entry name" value="VTT_dom"/>
    <property type="match status" value="1"/>
</dbReference>
<feature type="transmembrane region" description="Helical" evidence="7">
    <location>
        <begin position="12"/>
        <end position="37"/>
    </location>
</feature>
<dbReference type="InterPro" id="IPR032818">
    <property type="entry name" value="DedA-like"/>
</dbReference>
<dbReference type="EMBL" id="CP003382">
    <property type="protein sequence ID" value="AFZ66036.1"/>
    <property type="molecule type" value="Genomic_DNA"/>
</dbReference>
<dbReference type="STRING" id="937777.Deipe_0439"/>